<dbReference type="InterPro" id="IPR036890">
    <property type="entry name" value="HATPase_C_sf"/>
</dbReference>
<dbReference type="Pfam" id="PF13493">
    <property type="entry name" value="DUF4118"/>
    <property type="match status" value="1"/>
</dbReference>
<dbReference type="Pfam" id="PF00512">
    <property type="entry name" value="HisKA"/>
    <property type="match status" value="1"/>
</dbReference>
<dbReference type="EC" id="2.7.13.3" evidence="3"/>
<evidence type="ECO:0000256" key="12">
    <source>
        <dbReference type="ARBA" id="ARBA00023136"/>
    </source>
</evidence>
<evidence type="ECO:0000256" key="9">
    <source>
        <dbReference type="ARBA" id="ARBA00022840"/>
    </source>
</evidence>
<feature type="transmembrane region" description="Helical" evidence="13">
    <location>
        <begin position="83"/>
        <end position="104"/>
    </location>
</feature>
<keyword evidence="5" id="KW-0808">Transferase</keyword>
<evidence type="ECO:0000256" key="4">
    <source>
        <dbReference type="ARBA" id="ARBA00022553"/>
    </source>
</evidence>
<evidence type="ECO:0000313" key="16">
    <source>
        <dbReference type="Proteomes" id="UP001226574"/>
    </source>
</evidence>
<sequence>MKIKQYLSAIAASVLMPILIVLAIFPVRDWFTTTDIVMLQLVWVTLVALRSNRRVAAITTLVSVACTDWFFVTPYFTFHIENIEYVVTFAVMLIVGLVISQLAGQLTSKINDIKQHASNTSCLYELAKGLNGLDEIDSQRGYFQTTVEHHLHITLDWWQVIPVKQPQSRCYFVNGEIDSCWGGFTASQSLDEARSAFLNTAISVLYQAHENTKLRQQSAAISVQAELERAKNALLRSLSHDLRTPLATIMGASSMLADENIVLNEEMAAEQARNIFEQSKILNEHFDKVMELSRVNKMGEDLQWQSISLQTLISEAQARRQQLLINFELTTAISEQDSCQGDITLLEIALANMFENASRYGNGHATLSFSYQQDAQQIDYQLRITNQLASSLPSSTDQGVGLGSVICDVVAKFHHGRFTLEINEQQQSASACLAWSKLHD</sequence>
<gene>
    <name evidence="15" type="ORF">RC083_01615</name>
</gene>
<keyword evidence="16" id="KW-1185">Reference proteome</keyword>
<proteinExistence type="predicted"/>
<keyword evidence="7" id="KW-0547">Nucleotide-binding</keyword>
<dbReference type="Gene3D" id="3.30.565.10">
    <property type="entry name" value="Histidine kinase-like ATPase, C-terminal domain"/>
    <property type="match status" value="1"/>
</dbReference>
<evidence type="ECO:0000256" key="1">
    <source>
        <dbReference type="ARBA" id="ARBA00000085"/>
    </source>
</evidence>
<evidence type="ECO:0000256" key="6">
    <source>
        <dbReference type="ARBA" id="ARBA00022692"/>
    </source>
</evidence>
<dbReference type="EMBL" id="JAVIFY010000001">
    <property type="protein sequence ID" value="MDQ9090284.1"/>
    <property type="molecule type" value="Genomic_DNA"/>
</dbReference>
<keyword evidence="10 13" id="KW-1133">Transmembrane helix</keyword>
<comment type="catalytic activity">
    <reaction evidence="1">
        <text>ATP + protein L-histidine = ADP + protein N-phospho-L-histidine.</text>
        <dbReference type="EC" id="2.7.13.3"/>
    </reaction>
</comment>
<keyword evidence="4" id="KW-0597">Phosphoprotein</keyword>
<dbReference type="PROSITE" id="PS50109">
    <property type="entry name" value="HIS_KIN"/>
    <property type="match status" value="1"/>
</dbReference>
<protein>
    <recommendedName>
        <fullName evidence="3">histidine kinase</fullName>
        <ecNumber evidence="3">2.7.13.3</ecNumber>
    </recommendedName>
</protein>
<evidence type="ECO:0000256" key="11">
    <source>
        <dbReference type="ARBA" id="ARBA00023012"/>
    </source>
</evidence>
<dbReference type="InterPro" id="IPR036097">
    <property type="entry name" value="HisK_dim/P_sf"/>
</dbReference>
<keyword evidence="11" id="KW-0902">Two-component regulatory system</keyword>
<dbReference type="PANTHER" id="PTHR45569:SF1">
    <property type="entry name" value="SENSOR PROTEIN KDPD"/>
    <property type="match status" value="1"/>
</dbReference>
<accession>A0ABU1B9U8</accession>
<dbReference type="RefSeq" id="WP_016706390.1">
    <property type="nucleotide sequence ID" value="NZ_JAVIFY010000001.1"/>
</dbReference>
<keyword evidence="8" id="KW-0418">Kinase</keyword>
<feature type="domain" description="Histidine kinase" evidence="14">
    <location>
        <begin position="237"/>
        <end position="421"/>
    </location>
</feature>
<dbReference type="Gene3D" id="1.20.120.620">
    <property type="entry name" value="Backbone structure of the membrane domain of e. Coli histidine kinase receptor kdpd"/>
    <property type="match status" value="1"/>
</dbReference>
<dbReference type="InterPro" id="IPR025201">
    <property type="entry name" value="KdpD_TM"/>
</dbReference>
<dbReference type="CDD" id="cd00082">
    <property type="entry name" value="HisKA"/>
    <property type="match status" value="1"/>
</dbReference>
<evidence type="ECO:0000256" key="7">
    <source>
        <dbReference type="ARBA" id="ARBA00022741"/>
    </source>
</evidence>
<name>A0ABU1B9U8_PSEHA</name>
<dbReference type="SUPFAM" id="SSF47384">
    <property type="entry name" value="Homodimeric domain of signal transducing histidine kinase"/>
    <property type="match status" value="1"/>
</dbReference>
<reference evidence="15 16" key="1">
    <citation type="submission" date="2023-08" db="EMBL/GenBank/DDBJ databases">
        <title>Pseudoalteromonas haloplanktis LL1 genome.</title>
        <authorList>
            <person name="Wu S."/>
        </authorList>
    </citation>
    <scope>NUCLEOTIDE SEQUENCE [LARGE SCALE GENOMIC DNA]</scope>
    <source>
        <strain evidence="15 16">LL1</strain>
    </source>
</reference>
<organism evidence="15 16">
    <name type="scientific">Pseudoalteromonas haloplanktis</name>
    <name type="common">Alteromonas haloplanktis</name>
    <dbReference type="NCBI Taxonomy" id="228"/>
    <lineage>
        <taxon>Bacteria</taxon>
        <taxon>Pseudomonadati</taxon>
        <taxon>Pseudomonadota</taxon>
        <taxon>Gammaproteobacteria</taxon>
        <taxon>Alteromonadales</taxon>
        <taxon>Pseudoalteromonadaceae</taxon>
        <taxon>Pseudoalteromonas</taxon>
    </lineage>
</organism>
<evidence type="ECO:0000313" key="15">
    <source>
        <dbReference type="EMBL" id="MDQ9090284.1"/>
    </source>
</evidence>
<dbReference type="Proteomes" id="UP001226574">
    <property type="component" value="Unassembled WGS sequence"/>
</dbReference>
<feature type="transmembrane region" description="Helical" evidence="13">
    <location>
        <begin position="7"/>
        <end position="25"/>
    </location>
</feature>
<keyword evidence="9" id="KW-0067">ATP-binding</keyword>
<evidence type="ECO:0000259" key="14">
    <source>
        <dbReference type="PROSITE" id="PS50109"/>
    </source>
</evidence>
<comment type="caution">
    <text evidence="15">The sequence shown here is derived from an EMBL/GenBank/DDBJ whole genome shotgun (WGS) entry which is preliminary data.</text>
</comment>
<keyword evidence="12 13" id="KW-0472">Membrane</keyword>
<dbReference type="SUPFAM" id="SSF55874">
    <property type="entry name" value="ATPase domain of HSP90 chaperone/DNA topoisomerase II/histidine kinase"/>
    <property type="match status" value="1"/>
</dbReference>
<dbReference type="PANTHER" id="PTHR45569">
    <property type="entry name" value="SENSOR PROTEIN KDPD"/>
    <property type="match status" value="1"/>
</dbReference>
<dbReference type="Gene3D" id="1.10.287.130">
    <property type="match status" value="1"/>
</dbReference>
<evidence type="ECO:0000256" key="3">
    <source>
        <dbReference type="ARBA" id="ARBA00012438"/>
    </source>
</evidence>
<feature type="transmembrane region" description="Helical" evidence="13">
    <location>
        <begin position="56"/>
        <end position="77"/>
    </location>
</feature>
<dbReference type="InterPro" id="IPR003661">
    <property type="entry name" value="HisK_dim/P_dom"/>
</dbReference>
<dbReference type="InterPro" id="IPR052023">
    <property type="entry name" value="Histidine_kinase_KdpD"/>
</dbReference>
<dbReference type="InterPro" id="IPR005467">
    <property type="entry name" value="His_kinase_dom"/>
</dbReference>
<dbReference type="InterPro" id="IPR038318">
    <property type="entry name" value="KdpD_sf"/>
</dbReference>
<evidence type="ECO:0000256" key="10">
    <source>
        <dbReference type="ARBA" id="ARBA00022989"/>
    </source>
</evidence>
<dbReference type="SMART" id="SM00388">
    <property type="entry name" value="HisKA"/>
    <property type="match status" value="1"/>
</dbReference>
<comment type="subcellular location">
    <subcellularLocation>
        <location evidence="2">Membrane</location>
        <topology evidence="2">Multi-pass membrane protein</topology>
    </subcellularLocation>
</comment>
<evidence type="ECO:0000256" key="8">
    <source>
        <dbReference type="ARBA" id="ARBA00022777"/>
    </source>
</evidence>
<evidence type="ECO:0000256" key="5">
    <source>
        <dbReference type="ARBA" id="ARBA00022679"/>
    </source>
</evidence>
<evidence type="ECO:0000256" key="2">
    <source>
        <dbReference type="ARBA" id="ARBA00004141"/>
    </source>
</evidence>
<keyword evidence="6 13" id="KW-0812">Transmembrane</keyword>
<evidence type="ECO:0000256" key="13">
    <source>
        <dbReference type="SAM" id="Phobius"/>
    </source>
</evidence>